<name>A0ABR5IFX3_9ACTN</name>
<feature type="signal peptide" evidence="1">
    <location>
        <begin position="1"/>
        <end position="32"/>
    </location>
</feature>
<organism evidence="2 3">
    <name type="scientific">Gordonia jacobaea</name>
    <dbReference type="NCBI Taxonomy" id="122202"/>
    <lineage>
        <taxon>Bacteria</taxon>
        <taxon>Bacillati</taxon>
        <taxon>Actinomycetota</taxon>
        <taxon>Actinomycetes</taxon>
        <taxon>Mycobacteriales</taxon>
        <taxon>Gordoniaceae</taxon>
        <taxon>Gordonia</taxon>
    </lineage>
</organism>
<proteinExistence type="predicted"/>
<dbReference type="InterPro" id="IPR000801">
    <property type="entry name" value="Esterase-like"/>
</dbReference>
<dbReference type="InterPro" id="IPR029058">
    <property type="entry name" value="AB_hydrolase_fold"/>
</dbReference>
<dbReference type="Pfam" id="PF00756">
    <property type="entry name" value="Esterase"/>
    <property type="match status" value="1"/>
</dbReference>
<dbReference type="EMBL" id="LDTZ01000014">
    <property type="protein sequence ID" value="KNA92483.1"/>
    <property type="molecule type" value="Genomic_DNA"/>
</dbReference>
<dbReference type="PANTHER" id="PTHR48098:SF1">
    <property type="entry name" value="DIACYLGLYCEROL ACYLTRANSFERASE_MYCOLYLTRANSFERASE AG85A"/>
    <property type="match status" value="1"/>
</dbReference>
<keyword evidence="1" id="KW-0732">Signal</keyword>
<comment type="caution">
    <text evidence="2">The sequence shown here is derived from an EMBL/GenBank/DDBJ whole genome shotgun (WGS) entry which is preliminary data.</text>
</comment>
<dbReference type="Gene3D" id="3.40.50.1820">
    <property type="entry name" value="alpha/beta hydrolase"/>
    <property type="match status" value="1"/>
</dbReference>
<keyword evidence="3" id="KW-1185">Reference proteome</keyword>
<gene>
    <name evidence="2" type="ORF">ABW18_03965</name>
</gene>
<dbReference type="PANTHER" id="PTHR48098">
    <property type="entry name" value="ENTEROCHELIN ESTERASE-RELATED"/>
    <property type="match status" value="1"/>
</dbReference>
<evidence type="ECO:0000313" key="2">
    <source>
        <dbReference type="EMBL" id="KNA92483.1"/>
    </source>
</evidence>
<reference evidence="2 3" key="1">
    <citation type="submission" date="2015-05" db="EMBL/GenBank/DDBJ databases">
        <title>Draft genome sequence of the bacterium Gordonia jacobaea a new member of the Gordonia genus.</title>
        <authorList>
            <person name="Jimenez-Galisteo G."/>
            <person name="Dominguez A."/>
            <person name="Munoz E."/>
            <person name="Vinas M."/>
        </authorList>
    </citation>
    <scope>NUCLEOTIDE SEQUENCE [LARGE SCALE GENOMIC DNA]</scope>
    <source>
        <strain evidence="3">mv1</strain>
    </source>
</reference>
<dbReference type="Proteomes" id="UP000037247">
    <property type="component" value="Unassembled WGS sequence"/>
</dbReference>
<evidence type="ECO:0000256" key="1">
    <source>
        <dbReference type="SAM" id="SignalP"/>
    </source>
</evidence>
<protein>
    <submittedName>
        <fullName evidence="2">Esterase</fullName>
    </submittedName>
</protein>
<feature type="chain" id="PRO_5046028532" evidence="1">
    <location>
        <begin position="33"/>
        <end position="352"/>
    </location>
</feature>
<evidence type="ECO:0000313" key="3">
    <source>
        <dbReference type="Proteomes" id="UP000037247"/>
    </source>
</evidence>
<accession>A0ABR5IFX3</accession>
<dbReference type="SUPFAM" id="SSF53474">
    <property type="entry name" value="alpha/beta-Hydrolases"/>
    <property type="match status" value="1"/>
</dbReference>
<dbReference type="RefSeq" id="WP_049697703.1">
    <property type="nucleotide sequence ID" value="NZ_JAQDQF010000002.1"/>
</dbReference>
<sequence>MVRLRGVRCATALTALAAVIVGAATMSGVAAADPTPVPPPSSIQTVVHDSPLQSTLIVYSASMNRAIPVTVLHPKDTSKPVPTLYLLNGAGGGEDSATWAAKTSYAQFFADKNVNVVTPIGGAFSYYTDWQRDDPVLGRNKWQTFLTKELPPLIDKEFKTTKANAIAGISMAGTSVLNLAIAEPKLYKAVAAYSGCARTSDPLGLQYIRMVVGDRGRGNIVNMWGVPGGPGWRANDPYLNAAKLRGTKVYMTSGTGLPGQYDRLDSPLINGDPVTLANQVLLGGVIEAAVNNCTQQMVARMRQLNVPNKVLTRSGGTHSWAYWEQDLHDTWPMIEADLNAKPAPAAKAAPKK</sequence>
<dbReference type="InterPro" id="IPR050583">
    <property type="entry name" value="Mycobacterial_A85_antigen"/>
</dbReference>